<organism evidence="1 2">
    <name type="scientific">Ambrosia artemisiifolia</name>
    <name type="common">Common ragweed</name>
    <dbReference type="NCBI Taxonomy" id="4212"/>
    <lineage>
        <taxon>Eukaryota</taxon>
        <taxon>Viridiplantae</taxon>
        <taxon>Streptophyta</taxon>
        <taxon>Embryophyta</taxon>
        <taxon>Tracheophyta</taxon>
        <taxon>Spermatophyta</taxon>
        <taxon>Magnoliopsida</taxon>
        <taxon>eudicotyledons</taxon>
        <taxon>Gunneridae</taxon>
        <taxon>Pentapetalae</taxon>
        <taxon>asterids</taxon>
        <taxon>campanulids</taxon>
        <taxon>Asterales</taxon>
        <taxon>Asteraceae</taxon>
        <taxon>Asteroideae</taxon>
        <taxon>Heliantheae alliance</taxon>
        <taxon>Heliantheae</taxon>
        <taxon>Ambrosia</taxon>
    </lineage>
</organism>
<evidence type="ECO:0000313" key="1">
    <source>
        <dbReference type="EMBL" id="KAI7743275.1"/>
    </source>
</evidence>
<dbReference type="AlphaFoldDB" id="A0AAD5GHW2"/>
<dbReference type="EMBL" id="JAMZMK010007758">
    <property type="protein sequence ID" value="KAI7743275.1"/>
    <property type="molecule type" value="Genomic_DNA"/>
</dbReference>
<comment type="caution">
    <text evidence="1">The sequence shown here is derived from an EMBL/GenBank/DDBJ whole genome shotgun (WGS) entry which is preliminary data.</text>
</comment>
<gene>
    <name evidence="1" type="ORF">M8C21_030221</name>
</gene>
<sequence length="105" mass="11397">MVLNANHDTEIESFRASAVDSDVKDGVIQVLRHHSSLWAMHNLFKGKLKFLVTDTVGPDSSSTCIRVSFNSRSNTLTTPKPEGAVMVCKLGMMNNVCLGVEVSSS</sequence>
<keyword evidence="2" id="KW-1185">Reference proteome</keyword>
<proteinExistence type="predicted"/>
<dbReference type="Proteomes" id="UP001206925">
    <property type="component" value="Unassembled WGS sequence"/>
</dbReference>
<accession>A0AAD5GHW2</accession>
<evidence type="ECO:0000313" key="2">
    <source>
        <dbReference type="Proteomes" id="UP001206925"/>
    </source>
</evidence>
<reference evidence="1" key="1">
    <citation type="submission" date="2022-06" db="EMBL/GenBank/DDBJ databases">
        <title>Uncovering the hologenomic basis of an extraordinary plant invasion.</title>
        <authorList>
            <person name="Bieker V.C."/>
            <person name="Martin M.D."/>
            <person name="Gilbert T."/>
            <person name="Hodgins K."/>
            <person name="Battlay P."/>
            <person name="Petersen B."/>
            <person name="Wilson J."/>
        </authorList>
    </citation>
    <scope>NUCLEOTIDE SEQUENCE</scope>
    <source>
        <strain evidence="1">AA19_3_7</strain>
        <tissue evidence="1">Leaf</tissue>
    </source>
</reference>
<protein>
    <submittedName>
        <fullName evidence="1">Uncharacterized protein</fullName>
    </submittedName>
</protein>
<name>A0AAD5GHW2_AMBAR</name>